<dbReference type="PANTHER" id="PTHR45947:SF3">
    <property type="entry name" value="SULFOQUINOVOSYL TRANSFERASE SQD2"/>
    <property type="match status" value="1"/>
</dbReference>
<dbReference type="Gene3D" id="3.40.50.2000">
    <property type="entry name" value="Glycogen Phosphorylase B"/>
    <property type="match status" value="2"/>
</dbReference>
<dbReference type="SUPFAM" id="SSF53756">
    <property type="entry name" value="UDP-Glycosyltransferase/glycogen phosphorylase"/>
    <property type="match status" value="1"/>
</dbReference>
<dbReference type="RefSeq" id="WP_067003360.1">
    <property type="nucleotide sequence ID" value="NZ_BNDU01000006.1"/>
</dbReference>
<dbReference type="GO" id="GO:1901137">
    <property type="term" value="P:carbohydrate derivative biosynthetic process"/>
    <property type="evidence" value="ECO:0007669"/>
    <property type="project" value="UniProtKB-ARBA"/>
</dbReference>
<organism evidence="5 6">
    <name type="scientific">Streptomyces cellostaticus</name>
    <dbReference type="NCBI Taxonomy" id="67285"/>
    <lineage>
        <taxon>Bacteria</taxon>
        <taxon>Bacillati</taxon>
        <taxon>Actinomycetota</taxon>
        <taxon>Actinomycetes</taxon>
        <taxon>Kitasatosporales</taxon>
        <taxon>Streptomycetaceae</taxon>
        <taxon>Streptomyces</taxon>
    </lineage>
</organism>
<keyword evidence="1" id="KW-0328">Glycosyltransferase</keyword>
<dbReference type="CDD" id="cd03801">
    <property type="entry name" value="GT4_PimA-like"/>
    <property type="match status" value="1"/>
</dbReference>
<protein>
    <recommendedName>
        <fullName evidence="4">Glycosyltransferase subfamily 4-like N-terminal domain-containing protein</fullName>
    </recommendedName>
</protein>
<evidence type="ECO:0000259" key="4">
    <source>
        <dbReference type="Pfam" id="PF13579"/>
    </source>
</evidence>
<evidence type="ECO:0000256" key="2">
    <source>
        <dbReference type="ARBA" id="ARBA00022679"/>
    </source>
</evidence>
<dbReference type="Pfam" id="PF13579">
    <property type="entry name" value="Glyco_trans_4_4"/>
    <property type="match status" value="1"/>
</dbReference>
<dbReference type="Pfam" id="PF13692">
    <property type="entry name" value="Glyco_trans_1_4"/>
    <property type="match status" value="1"/>
</dbReference>
<evidence type="ECO:0000313" key="6">
    <source>
        <dbReference type="Proteomes" id="UP000054241"/>
    </source>
</evidence>
<keyword evidence="2" id="KW-0808">Transferase</keyword>
<dbReference type="PANTHER" id="PTHR45947">
    <property type="entry name" value="SULFOQUINOVOSYL TRANSFERASE SQD2"/>
    <property type="match status" value="1"/>
</dbReference>
<evidence type="ECO:0000313" key="5">
    <source>
        <dbReference type="EMBL" id="KUM93707.1"/>
    </source>
</evidence>
<dbReference type="Proteomes" id="UP000054241">
    <property type="component" value="Unassembled WGS sequence"/>
</dbReference>
<dbReference type="OrthoDB" id="193659at2"/>
<dbReference type="InterPro" id="IPR050194">
    <property type="entry name" value="Glycosyltransferase_grp1"/>
</dbReference>
<keyword evidence="6" id="KW-1185">Reference proteome</keyword>
<feature type="region of interest" description="Disordered" evidence="3">
    <location>
        <begin position="178"/>
        <end position="203"/>
    </location>
</feature>
<comment type="caution">
    <text evidence="5">The sequence shown here is derived from an EMBL/GenBank/DDBJ whole genome shotgun (WGS) entry which is preliminary data.</text>
</comment>
<dbReference type="InterPro" id="IPR028098">
    <property type="entry name" value="Glyco_trans_4-like_N"/>
</dbReference>
<accession>A0A101NIQ0</accession>
<evidence type="ECO:0000256" key="1">
    <source>
        <dbReference type="ARBA" id="ARBA00022676"/>
    </source>
</evidence>
<gene>
    <name evidence="5" type="ORF">AQI88_25190</name>
</gene>
<evidence type="ECO:0000256" key="3">
    <source>
        <dbReference type="SAM" id="MobiDB-lite"/>
    </source>
</evidence>
<dbReference type="AlphaFoldDB" id="A0A101NIQ0"/>
<sequence>MHADQAEATQESARPTVLHVVEAWGGGVQTIVLDYVRAVPEVRHLLLMADGDPFRVASEAEAAFDGVWRMPPGHLARIREVGRLFRQLRPDVVHAHSSMAGGYVRLAAPVPTERIVYTAHGYSMERTDLSWYAAAAVRAAERILSWRTGTAAGSSPRENELARSLRKRQRTAYVPNVVRPREGTGMAPRPRSGSPADADGSCLPPRTVAAVGRLCTQKDPEFFAEAAVEGRRLMPSSNWIWLGGGDSRHQERLERAGVTVTGWLEHHTLQRLLAQADVYAHSALWEGAPMTLLEAVGLRRPVVARRIPALESLGLPGLVDTPQELATASVALLTHDPGPAAGARLADLFFEHSPERQRAMLRHVYGH</sequence>
<dbReference type="GO" id="GO:0016758">
    <property type="term" value="F:hexosyltransferase activity"/>
    <property type="evidence" value="ECO:0007669"/>
    <property type="project" value="TreeGrafter"/>
</dbReference>
<reference evidence="5 6" key="1">
    <citation type="submission" date="2015-10" db="EMBL/GenBank/DDBJ databases">
        <title>Draft genome sequence of Streptomyces cellostaticus DSM 40189, type strain for the species Streptomyces cellostaticus.</title>
        <authorList>
            <person name="Ruckert C."/>
            <person name="Winkler A."/>
            <person name="Kalinowski J."/>
            <person name="Kampfer P."/>
            <person name="Glaeser S."/>
        </authorList>
    </citation>
    <scope>NUCLEOTIDE SEQUENCE [LARGE SCALE GENOMIC DNA]</scope>
    <source>
        <strain evidence="5 6">DSM 40189</strain>
    </source>
</reference>
<dbReference type="STRING" id="67285.AQI88_25190"/>
<dbReference type="EMBL" id="LMWL01000044">
    <property type="protein sequence ID" value="KUM93707.1"/>
    <property type="molecule type" value="Genomic_DNA"/>
</dbReference>
<name>A0A101NIQ0_9ACTN</name>
<proteinExistence type="predicted"/>
<feature type="domain" description="Glycosyltransferase subfamily 4-like N-terminal" evidence="4">
    <location>
        <begin position="26"/>
        <end position="176"/>
    </location>
</feature>